<dbReference type="AlphaFoldDB" id="A0A0L7R7K0"/>
<feature type="compositionally biased region" description="Low complexity" evidence="1">
    <location>
        <begin position="51"/>
        <end position="62"/>
    </location>
</feature>
<feature type="non-terminal residue" evidence="2">
    <location>
        <position position="1"/>
    </location>
</feature>
<dbReference type="Proteomes" id="UP000053825">
    <property type="component" value="Unassembled WGS sequence"/>
</dbReference>
<keyword evidence="3" id="KW-1185">Reference proteome</keyword>
<evidence type="ECO:0000256" key="1">
    <source>
        <dbReference type="SAM" id="MobiDB-lite"/>
    </source>
</evidence>
<feature type="compositionally biased region" description="Polar residues" evidence="1">
    <location>
        <begin position="1"/>
        <end position="50"/>
    </location>
</feature>
<name>A0A0L7R7K0_9HYME</name>
<organism evidence="2 3">
    <name type="scientific">Habropoda laboriosa</name>
    <dbReference type="NCBI Taxonomy" id="597456"/>
    <lineage>
        <taxon>Eukaryota</taxon>
        <taxon>Metazoa</taxon>
        <taxon>Ecdysozoa</taxon>
        <taxon>Arthropoda</taxon>
        <taxon>Hexapoda</taxon>
        <taxon>Insecta</taxon>
        <taxon>Pterygota</taxon>
        <taxon>Neoptera</taxon>
        <taxon>Endopterygota</taxon>
        <taxon>Hymenoptera</taxon>
        <taxon>Apocrita</taxon>
        <taxon>Aculeata</taxon>
        <taxon>Apoidea</taxon>
        <taxon>Anthophila</taxon>
        <taxon>Apidae</taxon>
        <taxon>Habropoda</taxon>
    </lineage>
</organism>
<accession>A0A0L7R7K0</accession>
<protein>
    <submittedName>
        <fullName evidence="2">Uncharacterized protein</fullName>
    </submittedName>
</protein>
<feature type="region of interest" description="Disordered" evidence="1">
    <location>
        <begin position="1"/>
        <end position="99"/>
    </location>
</feature>
<gene>
    <name evidence="2" type="ORF">WH47_12634</name>
</gene>
<proteinExistence type="predicted"/>
<sequence>CLDGSVSESLPQHQSPQQVVCPTSASSPFILNSPVSHEHTTPQSVYQTTGSSSSLDSLNSQLYPQMSSPIDSSESHHQSHQLHTSSPISYPEYIQRNNE</sequence>
<dbReference type="EMBL" id="KQ414639">
    <property type="protein sequence ID" value="KOC66829.1"/>
    <property type="molecule type" value="Genomic_DNA"/>
</dbReference>
<evidence type="ECO:0000313" key="2">
    <source>
        <dbReference type="EMBL" id="KOC66829.1"/>
    </source>
</evidence>
<evidence type="ECO:0000313" key="3">
    <source>
        <dbReference type="Proteomes" id="UP000053825"/>
    </source>
</evidence>
<reference evidence="2 3" key="1">
    <citation type="submission" date="2015-07" db="EMBL/GenBank/DDBJ databases">
        <title>The genome of Habropoda laboriosa.</title>
        <authorList>
            <person name="Pan H."/>
            <person name="Kapheim K."/>
        </authorList>
    </citation>
    <scope>NUCLEOTIDE SEQUENCE [LARGE SCALE GENOMIC DNA]</scope>
    <source>
        <strain evidence="2">0110345459</strain>
    </source>
</reference>